<sequence length="68" mass="7363">MTHPVLRTPSTPFSTLIWPTRGSPRYNPLPRADTQHSNSSLASGYAGSDEFIAPVVPEAIARVLDEGE</sequence>
<name>A0AAW0AMT6_9AGAR</name>
<dbReference type="AlphaFoldDB" id="A0AAW0AMT6"/>
<evidence type="ECO:0000256" key="1">
    <source>
        <dbReference type="SAM" id="MobiDB-lite"/>
    </source>
</evidence>
<dbReference type="EMBL" id="JAYKXP010000372">
    <property type="protein sequence ID" value="KAK7014112.1"/>
    <property type="molecule type" value="Genomic_DNA"/>
</dbReference>
<proteinExistence type="predicted"/>
<reference evidence="2 3" key="1">
    <citation type="submission" date="2024-01" db="EMBL/GenBank/DDBJ databases">
        <title>A draft genome for a cacao thread blight-causing isolate of Paramarasmius palmivorus.</title>
        <authorList>
            <person name="Baruah I.K."/>
            <person name="Bukari Y."/>
            <person name="Amoako-Attah I."/>
            <person name="Meinhardt L.W."/>
            <person name="Bailey B.A."/>
            <person name="Cohen S.P."/>
        </authorList>
    </citation>
    <scope>NUCLEOTIDE SEQUENCE [LARGE SCALE GENOMIC DNA]</scope>
    <source>
        <strain evidence="2 3">GH-12</strain>
    </source>
</reference>
<dbReference type="Proteomes" id="UP001383192">
    <property type="component" value="Unassembled WGS sequence"/>
</dbReference>
<organism evidence="2 3">
    <name type="scientific">Paramarasmius palmivorus</name>
    <dbReference type="NCBI Taxonomy" id="297713"/>
    <lineage>
        <taxon>Eukaryota</taxon>
        <taxon>Fungi</taxon>
        <taxon>Dikarya</taxon>
        <taxon>Basidiomycota</taxon>
        <taxon>Agaricomycotina</taxon>
        <taxon>Agaricomycetes</taxon>
        <taxon>Agaricomycetidae</taxon>
        <taxon>Agaricales</taxon>
        <taxon>Marasmiineae</taxon>
        <taxon>Marasmiaceae</taxon>
        <taxon>Paramarasmius</taxon>
    </lineage>
</organism>
<evidence type="ECO:0000313" key="2">
    <source>
        <dbReference type="EMBL" id="KAK7014112.1"/>
    </source>
</evidence>
<accession>A0AAW0AMT6</accession>
<keyword evidence="3" id="KW-1185">Reference proteome</keyword>
<feature type="non-terminal residue" evidence="2">
    <location>
        <position position="68"/>
    </location>
</feature>
<comment type="caution">
    <text evidence="2">The sequence shown here is derived from an EMBL/GenBank/DDBJ whole genome shotgun (WGS) entry which is preliminary data.</text>
</comment>
<evidence type="ECO:0000313" key="3">
    <source>
        <dbReference type="Proteomes" id="UP001383192"/>
    </source>
</evidence>
<protein>
    <submittedName>
        <fullName evidence="2">Uncharacterized protein</fullName>
    </submittedName>
</protein>
<gene>
    <name evidence="2" type="ORF">VNI00_019402</name>
</gene>
<feature type="region of interest" description="Disordered" evidence="1">
    <location>
        <begin position="1"/>
        <end position="44"/>
    </location>
</feature>